<evidence type="ECO:0008006" key="9">
    <source>
        <dbReference type="Google" id="ProtNLM"/>
    </source>
</evidence>
<evidence type="ECO:0000256" key="1">
    <source>
        <dbReference type="ARBA" id="ARBA00004138"/>
    </source>
</evidence>
<dbReference type="PANTHER" id="PTHR24098:SF0">
    <property type="entry name" value="OUTER SEGMENT 5"/>
    <property type="match status" value="1"/>
</dbReference>
<dbReference type="InterPro" id="IPR015943">
    <property type="entry name" value="WD40/YVTN_repeat-like_dom_sf"/>
</dbReference>
<protein>
    <recommendedName>
        <fullName evidence="9">Intraflagellar transport protein 80 homolog</fullName>
    </recommendedName>
</protein>
<evidence type="ECO:0000313" key="8">
    <source>
        <dbReference type="Proteomes" id="UP001642483"/>
    </source>
</evidence>
<dbReference type="Proteomes" id="UP001642483">
    <property type="component" value="Unassembled WGS sequence"/>
</dbReference>
<gene>
    <name evidence="7" type="ORF">CVLEPA_LOCUS4454</name>
</gene>
<dbReference type="PANTHER" id="PTHR24098">
    <property type="entry name" value="OUTER SEGMENT 5"/>
    <property type="match status" value="1"/>
</dbReference>
<keyword evidence="2" id="KW-0969">Cilium</keyword>
<dbReference type="EMBL" id="CAWYQH010000013">
    <property type="protein sequence ID" value="CAK8674791.1"/>
    <property type="molecule type" value="Genomic_DNA"/>
</dbReference>
<dbReference type="Gene3D" id="2.130.10.10">
    <property type="entry name" value="YVTN repeat-like/Quinoprotein amine dehydrogenase"/>
    <property type="match status" value="2"/>
</dbReference>
<dbReference type="Pfam" id="PF00400">
    <property type="entry name" value="WD40"/>
    <property type="match status" value="4"/>
</dbReference>
<evidence type="ECO:0000259" key="5">
    <source>
        <dbReference type="Pfam" id="PF23335"/>
    </source>
</evidence>
<feature type="repeat" description="WD" evidence="4">
    <location>
        <begin position="10"/>
        <end position="50"/>
    </location>
</feature>
<comment type="caution">
    <text evidence="7">The sequence shown here is derived from an EMBL/GenBank/DDBJ whole genome shotgun (WGS) entry which is preliminary data.</text>
</comment>
<accession>A0ABP0F5U9</accession>
<feature type="domain" description="IFT80 second beta-propeller" evidence="5">
    <location>
        <begin position="299"/>
        <end position="588"/>
    </location>
</feature>
<sequence>MRLKLNVPKAKGHSDVATCVIWSSADSVLSCGDDHTILKWDLLTGESSLACKLGSDVYPTHVSQVPGQSKGGRNSSNLFAVTSSDGKFHFFSDGGRVEKSVEAHTGAVLCGKWSYDGSAYITAGEDGQIKIWSRSGMLRSTLSQLSCCIYSVAWSPESDQVLYTYGKELVIKPLQPSGKLVKWKAHDGIVLNTDWNPVNNLILSGGEDCKYKIWDSYGRLLFSSTAQDYPITSIAWSPSGELFAVGSFNSIRLCDKAGWCHSLEKSSTGSMANIAWSNDSTQVATACSDGNVMFAHCVEKHLEWCEYEVTLVSRKSVEVHNVVNDAHEALELKDRVIKLSLAFNYLIVITSSQCHIYSTDNFNTPSIFELRQGNVSFIMQAEKHFLLADSSGIHVYSYDGRHLCNPKIPSSSNTLVLNSRTLALSPDVLAVKDNKDDCAVLLFDALSGKPLGDGRPVVHKLEIIEVHLSQCGSLSDRFLTLVDKNHDVYLASVQKQGGNYSLAKLTSMVQSLSWNTTVNMLCGLSDSNLTIWFYPPALFVDQSILPSTQFQREYPELGKYAEISFYHENTVSVYREDGSLISLAVTPYPAVLHRLVSAGKWHEAVRLCRFAKDGALWGSLAAMSLKDRDLNTAEIAYAAIEEADKVECINEIKNIGSKEVKGAEMALFCGNSLEPEASLLHSGMIYRAIQLNIDLFRWERALDLAVKHKTHVDTVLWFRQIHLQRLHRSETNSKFKKYSQGVNLNWENIQAKIDHDLAA</sequence>
<feature type="repeat" description="WD" evidence="4">
    <location>
        <begin position="183"/>
        <end position="215"/>
    </location>
</feature>
<dbReference type="Pfam" id="PF23335">
    <property type="entry name" value="Beta-prop_IFT80_2nd"/>
    <property type="match status" value="1"/>
</dbReference>
<keyword evidence="8" id="KW-1185">Reference proteome</keyword>
<keyword evidence="3" id="KW-0966">Cell projection</keyword>
<evidence type="ECO:0000259" key="6">
    <source>
        <dbReference type="Pfam" id="PF23387"/>
    </source>
</evidence>
<dbReference type="PROSITE" id="PS50294">
    <property type="entry name" value="WD_REPEATS_REGION"/>
    <property type="match status" value="2"/>
</dbReference>
<organism evidence="7 8">
    <name type="scientific">Clavelina lepadiformis</name>
    <name type="common">Light-bulb sea squirt</name>
    <name type="synonym">Ascidia lepadiformis</name>
    <dbReference type="NCBI Taxonomy" id="159417"/>
    <lineage>
        <taxon>Eukaryota</taxon>
        <taxon>Metazoa</taxon>
        <taxon>Chordata</taxon>
        <taxon>Tunicata</taxon>
        <taxon>Ascidiacea</taxon>
        <taxon>Aplousobranchia</taxon>
        <taxon>Clavelinidae</taxon>
        <taxon>Clavelina</taxon>
    </lineage>
</organism>
<evidence type="ECO:0000256" key="4">
    <source>
        <dbReference type="PROSITE-ProRule" id="PRU00221"/>
    </source>
</evidence>
<proteinExistence type="predicted"/>
<comment type="subcellular location">
    <subcellularLocation>
        <location evidence="1">Cell projection</location>
        <location evidence="1">Cilium</location>
    </subcellularLocation>
</comment>
<dbReference type="SUPFAM" id="SSF50978">
    <property type="entry name" value="WD40 repeat-like"/>
    <property type="match status" value="2"/>
</dbReference>
<evidence type="ECO:0000256" key="2">
    <source>
        <dbReference type="ARBA" id="ARBA00023069"/>
    </source>
</evidence>
<dbReference type="InterPro" id="IPR001680">
    <property type="entry name" value="WD40_rpt"/>
</dbReference>
<evidence type="ECO:0000313" key="7">
    <source>
        <dbReference type="EMBL" id="CAK8674791.1"/>
    </source>
</evidence>
<dbReference type="PROSITE" id="PS50082">
    <property type="entry name" value="WD_REPEATS_2"/>
    <property type="match status" value="3"/>
</dbReference>
<dbReference type="InterPro" id="IPR036322">
    <property type="entry name" value="WD40_repeat_dom_sf"/>
</dbReference>
<evidence type="ECO:0000256" key="3">
    <source>
        <dbReference type="ARBA" id="ARBA00023273"/>
    </source>
</evidence>
<reference evidence="7 8" key="1">
    <citation type="submission" date="2024-02" db="EMBL/GenBank/DDBJ databases">
        <authorList>
            <person name="Daric V."/>
            <person name="Darras S."/>
        </authorList>
    </citation>
    <scope>NUCLEOTIDE SEQUENCE [LARGE SCALE GENOMIC DNA]</scope>
</reference>
<dbReference type="Gene3D" id="1.25.40.470">
    <property type="match status" value="1"/>
</dbReference>
<dbReference type="Pfam" id="PF23387">
    <property type="entry name" value="TPR_IFT80_172"/>
    <property type="match status" value="1"/>
</dbReference>
<dbReference type="InterPro" id="IPR056456">
    <property type="entry name" value="Beta-prop_IFT80_2nd"/>
</dbReference>
<name>A0ABP0F5U9_CLALP</name>
<keyword evidence="4" id="KW-0853">WD repeat</keyword>
<dbReference type="SMART" id="SM00320">
    <property type="entry name" value="WD40"/>
    <property type="match status" value="7"/>
</dbReference>
<feature type="repeat" description="WD" evidence="4">
    <location>
        <begin position="101"/>
        <end position="133"/>
    </location>
</feature>
<dbReference type="InterPro" id="IPR056157">
    <property type="entry name" value="TPR_IFT80_172_dom"/>
</dbReference>
<feature type="domain" description="IFT80/172/WDR35 TPR" evidence="6">
    <location>
        <begin position="616"/>
        <end position="757"/>
    </location>
</feature>